<evidence type="ECO:0000313" key="1">
    <source>
        <dbReference type="EMBL" id="KKR12597.1"/>
    </source>
</evidence>
<gene>
    <name evidence="1" type="ORF">UT41_C0001G0141</name>
</gene>
<proteinExistence type="predicted"/>
<dbReference type="STRING" id="1619013.UT41_C0001G0141"/>
<dbReference type="GO" id="GO:0032259">
    <property type="term" value="P:methylation"/>
    <property type="evidence" value="ECO:0007669"/>
    <property type="project" value="UniProtKB-KW"/>
</dbReference>
<keyword evidence="1" id="KW-0808">Transferase</keyword>
<comment type="caution">
    <text evidence="1">The sequence shown here is derived from an EMBL/GenBank/DDBJ whole genome shotgun (WGS) entry which is preliminary data.</text>
</comment>
<accession>A0A0G0RG40</accession>
<evidence type="ECO:0000313" key="2">
    <source>
        <dbReference type="Proteomes" id="UP000034665"/>
    </source>
</evidence>
<protein>
    <submittedName>
        <fullName evidence="1">Methyltransferase, FkbM family</fullName>
    </submittedName>
</protein>
<organism evidence="1 2">
    <name type="scientific">Candidatus Wolfebacteria bacterium GW2011_GWC2_39_22</name>
    <dbReference type="NCBI Taxonomy" id="1619013"/>
    <lineage>
        <taxon>Bacteria</taxon>
        <taxon>Candidatus Wolfeibacteriota</taxon>
    </lineage>
</organism>
<sequence length="210" mass="23792">MELVQNIKNIIKKTPLFKPLTYVKTALVTGQLPVKPPTQEQKKEVIFAYADIYGLTVFVETGTHTGDMVESCKNKFKEIYSVELSDDFYAMASSRFVGDEHIHLYKGDSGEVIKEIVPLLSAPTLFWLDAHFSGGRTARGDSDTPIMQELNCILKNCKQPLCILIDDARLFVGKNDYPHSRHLKKMIRSEYPHLTIAIKGDIIRIYPKTS</sequence>
<dbReference type="GO" id="GO:0008168">
    <property type="term" value="F:methyltransferase activity"/>
    <property type="evidence" value="ECO:0007669"/>
    <property type="project" value="UniProtKB-KW"/>
</dbReference>
<reference evidence="1 2" key="1">
    <citation type="journal article" date="2015" name="Nature">
        <title>rRNA introns, odd ribosomes, and small enigmatic genomes across a large radiation of phyla.</title>
        <authorList>
            <person name="Brown C.T."/>
            <person name="Hug L.A."/>
            <person name="Thomas B.C."/>
            <person name="Sharon I."/>
            <person name="Castelle C.J."/>
            <person name="Singh A."/>
            <person name="Wilkins M.J."/>
            <person name="Williams K.H."/>
            <person name="Banfield J.F."/>
        </authorList>
    </citation>
    <scope>NUCLEOTIDE SEQUENCE [LARGE SCALE GENOMIC DNA]</scope>
</reference>
<dbReference type="EMBL" id="LBWR01000001">
    <property type="protein sequence ID" value="KKR12597.1"/>
    <property type="molecule type" value="Genomic_DNA"/>
</dbReference>
<keyword evidence="1" id="KW-0489">Methyltransferase</keyword>
<dbReference type="AlphaFoldDB" id="A0A0G0RG40"/>
<dbReference type="Proteomes" id="UP000034665">
    <property type="component" value="Unassembled WGS sequence"/>
</dbReference>
<name>A0A0G0RG40_9BACT</name>